<accession>B7P5N8</accession>
<dbReference type="EMBL" id="ABJB010424465">
    <property type="status" value="NOT_ANNOTATED_CDS"/>
    <property type="molecule type" value="Genomic_DNA"/>
</dbReference>
<reference evidence="2 4" key="1">
    <citation type="submission" date="2008-03" db="EMBL/GenBank/DDBJ databases">
        <title>Annotation of Ixodes scapularis.</title>
        <authorList>
            <consortium name="Ixodes scapularis Genome Project Consortium"/>
            <person name="Caler E."/>
            <person name="Hannick L.I."/>
            <person name="Bidwell S."/>
            <person name="Joardar V."/>
            <person name="Thiagarajan M."/>
            <person name="Amedeo P."/>
            <person name="Galinsky K.J."/>
            <person name="Schobel S."/>
            <person name="Inman J."/>
            <person name="Hostetler J."/>
            <person name="Miller J."/>
            <person name="Hammond M."/>
            <person name="Megy K."/>
            <person name="Lawson D."/>
            <person name="Kodira C."/>
            <person name="Sutton G."/>
            <person name="Meyer J."/>
            <person name="Hill C.A."/>
            <person name="Birren B."/>
            <person name="Nene V."/>
            <person name="Collins F."/>
            <person name="Alarcon-Chaidez F."/>
            <person name="Wikel S."/>
            <person name="Strausberg R."/>
        </authorList>
    </citation>
    <scope>NUCLEOTIDE SEQUENCE [LARGE SCALE GENOMIC DNA]</scope>
    <source>
        <strain evidence="4">Wikel</strain>
        <strain evidence="2">Wikel colony</strain>
    </source>
</reference>
<protein>
    <submittedName>
        <fullName evidence="2 3">Uncharacterized protein</fullName>
    </submittedName>
</protein>
<name>B7P5N8_IXOSC</name>
<feature type="compositionally biased region" description="Acidic residues" evidence="1">
    <location>
        <begin position="339"/>
        <end position="348"/>
    </location>
</feature>
<dbReference type="EMBL" id="ABJB010407320">
    <property type="status" value="NOT_ANNOTATED_CDS"/>
    <property type="molecule type" value="Genomic_DNA"/>
</dbReference>
<gene>
    <name evidence="2" type="ORF">IscW_ISCW001339</name>
</gene>
<organism>
    <name type="scientific">Ixodes scapularis</name>
    <name type="common">Black-legged tick</name>
    <name type="synonym">Deer tick</name>
    <dbReference type="NCBI Taxonomy" id="6945"/>
    <lineage>
        <taxon>Eukaryota</taxon>
        <taxon>Metazoa</taxon>
        <taxon>Ecdysozoa</taxon>
        <taxon>Arthropoda</taxon>
        <taxon>Chelicerata</taxon>
        <taxon>Arachnida</taxon>
        <taxon>Acari</taxon>
        <taxon>Parasitiformes</taxon>
        <taxon>Ixodida</taxon>
        <taxon>Ixodoidea</taxon>
        <taxon>Ixodidae</taxon>
        <taxon>Ixodinae</taxon>
        <taxon>Ixodes</taxon>
    </lineage>
</organism>
<dbReference type="Proteomes" id="UP000001555">
    <property type="component" value="Unassembled WGS sequence"/>
</dbReference>
<sequence>MTPPYVKPTPHPPGTCMSKELIRRFFACGIAFQASIESNPQDPCKFIKDFENCIENASEGTSCKADMSLSSQLITYKRLLEEEYGVDCRMHGPSVLSRRTASGSNTGDYLYESYQGRNRQSAAEHRRRKDRDTDESYDYGETQRRHASNNVAPRYKGNYKGRENYDYYNDPAKAVPTAPGSPPNVEYEDDDAKEYYDFKPDKKRGEPGGADSGKGARGRDHKNAAISPREVDENQSRRKRLAGAGRVDGAEIAKPGKTVKDSPVYPSFEDEEGPARPGSSYEYGFEEGFSKKENQPEERESGDDIFEDDDQNGEGVPRNLGRRHRQDSPEAGPGHPEDAADDDDEDDTERMNSGLGALMDL</sequence>
<dbReference type="EMBL" id="DS642219">
    <property type="protein sequence ID" value="EEC01910.1"/>
    <property type="molecule type" value="Genomic_DNA"/>
</dbReference>
<evidence type="ECO:0000313" key="3">
    <source>
        <dbReference type="EnsemblMetazoa" id="ISCW001339-PA"/>
    </source>
</evidence>
<keyword evidence="4" id="KW-1185">Reference proteome</keyword>
<dbReference type="VEuPathDB" id="VectorBase:ISCI001339"/>
<evidence type="ECO:0000256" key="1">
    <source>
        <dbReference type="SAM" id="MobiDB-lite"/>
    </source>
</evidence>
<feature type="region of interest" description="Disordered" evidence="1">
    <location>
        <begin position="95"/>
        <end position="361"/>
    </location>
</feature>
<dbReference type="HOGENOM" id="CLU_767867_0_0_1"/>
<proteinExistence type="predicted"/>
<feature type="compositionally biased region" description="Basic and acidic residues" evidence="1">
    <location>
        <begin position="193"/>
        <end position="206"/>
    </location>
</feature>
<dbReference type="PaxDb" id="6945-B7P5N8"/>
<reference evidence="3" key="2">
    <citation type="submission" date="2020-05" db="UniProtKB">
        <authorList>
            <consortium name="EnsemblMetazoa"/>
        </authorList>
    </citation>
    <scope>IDENTIFICATION</scope>
    <source>
        <strain evidence="3">wikel</strain>
    </source>
</reference>
<dbReference type="EMBL" id="ABJB010457806">
    <property type="status" value="NOT_ANNOTATED_CDS"/>
    <property type="molecule type" value="Genomic_DNA"/>
</dbReference>
<evidence type="ECO:0000313" key="2">
    <source>
        <dbReference type="EMBL" id="EEC01910.1"/>
    </source>
</evidence>
<evidence type="ECO:0000313" key="4">
    <source>
        <dbReference type="Proteomes" id="UP000001555"/>
    </source>
</evidence>
<feature type="compositionally biased region" description="Basic and acidic residues" evidence="1">
    <location>
        <begin position="217"/>
        <end position="236"/>
    </location>
</feature>
<feature type="compositionally biased region" description="Basic and acidic residues" evidence="1">
    <location>
        <begin position="288"/>
        <end position="299"/>
    </location>
</feature>
<feature type="compositionally biased region" description="Acidic residues" evidence="1">
    <location>
        <begin position="300"/>
        <end position="312"/>
    </location>
</feature>
<dbReference type="VEuPathDB" id="VectorBase:ISCW001339"/>
<dbReference type="EnsemblMetazoa" id="ISCW001339-RA">
    <property type="protein sequence ID" value="ISCW001339-PA"/>
    <property type="gene ID" value="ISCW001339"/>
</dbReference>
<feature type="compositionally biased region" description="Polar residues" evidence="1">
    <location>
        <begin position="97"/>
        <end position="107"/>
    </location>
</feature>
<dbReference type="InParanoid" id="B7P5N8"/>
<dbReference type="AlphaFoldDB" id="B7P5N8"/>